<dbReference type="OMA" id="CTMATED"/>
<accession>R7YPA6</accession>
<protein>
    <recommendedName>
        <fullName evidence="2">Peptidase A1 domain-containing protein</fullName>
    </recommendedName>
</protein>
<reference evidence="4" key="1">
    <citation type="submission" date="2012-06" db="EMBL/GenBank/DDBJ databases">
        <title>The genome sequence of Coniosporium apollinis CBS 100218.</title>
        <authorList>
            <consortium name="The Broad Institute Genome Sequencing Platform"/>
            <person name="Cuomo C."/>
            <person name="Gorbushina A."/>
            <person name="Noack S."/>
            <person name="Walker B."/>
            <person name="Young S.K."/>
            <person name="Zeng Q."/>
            <person name="Gargeya S."/>
            <person name="Fitzgerald M."/>
            <person name="Haas B."/>
            <person name="Abouelleil A."/>
            <person name="Alvarado L."/>
            <person name="Arachchi H.M."/>
            <person name="Berlin A.M."/>
            <person name="Chapman S.B."/>
            <person name="Goldberg J."/>
            <person name="Griggs A."/>
            <person name="Gujja S."/>
            <person name="Hansen M."/>
            <person name="Howarth C."/>
            <person name="Imamovic A."/>
            <person name="Larimer J."/>
            <person name="McCowan C."/>
            <person name="Montmayeur A."/>
            <person name="Murphy C."/>
            <person name="Neiman D."/>
            <person name="Pearson M."/>
            <person name="Priest M."/>
            <person name="Roberts A."/>
            <person name="Saif S."/>
            <person name="Shea T."/>
            <person name="Sisk P."/>
            <person name="Sykes S."/>
            <person name="Wortman J."/>
            <person name="Nusbaum C."/>
            <person name="Birren B."/>
        </authorList>
    </citation>
    <scope>NUCLEOTIDE SEQUENCE [LARGE SCALE GENOMIC DNA]</scope>
    <source>
        <strain evidence="4">CBS 100218</strain>
    </source>
</reference>
<dbReference type="PROSITE" id="PS51767">
    <property type="entry name" value="PEPTIDASE_A1"/>
    <property type="match status" value="1"/>
</dbReference>
<name>R7YPA6_CONA1</name>
<keyword evidence="4" id="KW-1185">Reference proteome</keyword>
<dbReference type="Proteomes" id="UP000016924">
    <property type="component" value="Unassembled WGS sequence"/>
</dbReference>
<dbReference type="SUPFAM" id="SSF50630">
    <property type="entry name" value="Acid proteases"/>
    <property type="match status" value="1"/>
</dbReference>
<dbReference type="OrthoDB" id="15189at2759"/>
<feature type="region of interest" description="Disordered" evidence="1">
    <location>
        <begin position="308"/>
        <end position="343"/>
    </location>
</feature>
<evidence type="ECO:0000259" key="2">
    <source>
        <dbReference type="PROSITE" id="PS51767"/>
    </source>
</evidence>
<evidence type="ECO:0000256" key="1">
    <source>
        <dbReference type="SAM" id="MobiDB-lite"/>
    </source>
</evidence>
<dbReference type="HOGENOM" id="CLU_504328_0_0_1"/>
<dbReference type="InterPro" id="IPR021109">
    <property type="entry name" value="Peptidase_aspartic_dom_sf"/>
</dbReference>
<dbReference type="GeneID" id="19900168"/>
<dbReference type="eggNOG" id="ENOG502SKUH">
    <property type="taxonomic scope" value="Eukaryota"/>
</dbReference>
<evidence type="ECO:0000313" key="4">
    <source>
        <dbReference type="Proteomes" id="UP000016924"/>
    </source>
</evidence>
<feature type="region of interest" description="Disordered" evidence="1">
    <location>
        <begin position="441"/>
        <end position="462"/>
    </location>
</feature>
<dbReference type="AlphaFoldDB" id="R7YPA6"/>
<sequence length="540" mass="58240">MLDSRMAAITATIMQHPHESTKFIFNMTVGGLDAEKLPGDRAPTISDCLTSDLCPKPPKSTHHSVQATFLPLVLLFLFPLIDDALAAGSPPIIHFTLSRRGGPFPTSSIANLTFLSEELAKAEASFNQTRRAISGNKVVRVAKAQGVGGGDNDRLLGDVGKNGSWFTTLELGDPAQQVEMDMSMLTSDFFVRSTSSPLGSHFHDIFSKSYRKSSQRPFSSCTMATEDMLLPILKRTTAVSFPHCRPSKYSSATLDASGSLLGLAPSKSLSQIKTPSLIDIGGTAAEAVQAAEEQVKLQLDRLGQLERDHATEGSDAQPDEDSSIPRRLAKRGRKNGKDSSETWRSGWKWTKVEGAAGWWQILMPGVWVNWIKTLKNQPVILDITTPLILAPPLAARTFYASIPGSLRLPAPRHNFHAFPCLNPPELHFELAGWNFPVLRGAKDTSASPDDQTPWTTEPGGPLSLGRLEEGSGYCVGAVVESWMGVGDSGMAGGGKEGSGGDRGVLAGNGLRDVWVLGLPAFRGLGVVFDMEKKEVGFRTY</sequence>
<dbReference type="RefSeq" id="XP_007778946.1">
    <property type="nucleotide sequence ID" value="XM_007780756.1"/>
</dbReference>
<dbReference type="EMBL" id="JH767564">
    <property type="protein sequence ID" value="EON63629.1"/>
    <property type="molecule type" value="Genomic_DNA"/>
</dbReference>
<feature type="compositionally biased region" description="Polar residues" evidence="1">
    <location>
        <begin position="444"/>
        <end position="455"/>
    </location>
</feature>
<gene>
    <name evidence="3" type="ORF">W97_02857</name>
</gene>
<dbReference type="InterPro" id="IPR033121">
    <property type="entry name" value="PEPTIDASE_A1"/>
</dbReference>
<feature type="domain" description="Peptidase A1" evidence="2">
    <location>
        <begin position="165"/>
        <end position="538"/>
    </location>
</feature>
<proteinExistence type="predicted"/>
<dbReference type="STRING" id="1168221.R7YPA6"/>
<evidence type="ECO:0000313" key="3">
    <source>
        <dbReference type="EMBL" id="EON63629.1"/>
    </source>
</evidence>
<dbReference type="Gene3D" id="2.40.70.10">
    <property type="entry name" value="Acid Proteases"/>
    <property type="match status" value="1"/>
</dbReference>
<organism evidence="3 4">
    <name type="scientific">Coniosporium apollinis (strain CBS 100218)</name>
    <name type="common">Rock-inhabiting black yeast</name>
    <dbReference type="NCBI Taxonomy" id="1168221"/>
    <lineage>
        <taxon>Eukaryota</taxon>
        <taxon>Fungi</taxon>
        <taxon>Dikarya</taxon>
        <taxon>Ascomycota</taxon>
        <taxon>Pezizomycotina</taxon>
        <taxon>Dothideomycetes</taxon>
        <taxon>Dothideomycetes incertae sedis</taxon>
        <taxon>Coniosporium</taxon>
    </lineage>
</organism>